<dbReference type="RefSeq" id="WP_092774076.1">
    <property type="nucleotide sequence ID" value="NZ_FOHS01000006.1"/>
</dbReference>
<feature type="transmembrane region" description="Helical" evidence="1">
    <location>
        <begin position="254"/>
        <end position="272"/>
    </location>
</feature>
<reference evidence="3" key="1">
    <citation type="submission" date="2016-10" db="EMBL/GenBank/DDBJ databases">
        <authorList>
            <person name="Varghese N."/>
            <person name="Submissions S."/>
        </authorList>
    </citation>
    <scope>NUCLEOTIDE SEQUENCE [LARGE SCALE GENOMIC DNA]</scope>
    <source>
        <strain evidence="3">DSM 15310</strain>
    </source>
</reference>
<dbReference type="AlphaFoldDB" id="A0A1I0IZU9"/>
<evidence type="ECO:0008006" key="4">
    <source>
        <dbReference type="Google" id="ProtNLM"/>
    </source>
</evidence>
<keyword evidence="1" id="KW-0472">Membrane</keyword>
<feature type="transmembrane region" description="Helical" evidence="1">
    <location>
        <begin position="82"/>
        <end position="101"/>
    </location>
</feature>
<keyword evidence="1" id="KW-0812">Transmembrane</keyword>
<feature type="transmembrane region" description="Helical" evidence="1">
    <location>
        <begin position="12"/>
        <end position="32"/>
    </location>
</feature>
<evidence type="ECO:0000256" key="1">
    <source>
        <dbReference type="SAM" id="Phobius"/>
    </source>
</evidence>
<feature type="transmembrane region" description="Helical" evidence="1">
    <location>
        <begin position="331"/>
        <end position="348"/>
    </location>
</feature>
<organism evidence="2 3">
    <name type="scientific">Hymenobacter actinosclerus</name>
    <dbReference type="NCBI Taxonomy" id="82805"/>
    <lineage>
        <taxon>Bacteria</taxon>
        <taxon>Pseudomonadati</taxon>
        <taxon>Bacteroidota</taxon>
        <taxon>Cytophagia</taxon>
        <taxon>Cytophagales</taxon>
        <taxon>Hymenobacteraceae</taxon>
        <taxon>Hymenobacter</taxon>
    </lineage>
</organism>
<dbReference type="OrthoDB" id="981402at2"/>
<protein>
    <recommendedName>
        <fullName evidence="4">4-amino-4-deoxy-L-arabinose transferase</fullName>
    </recommendedName>
</protein>
<sequence length="471" mass="52168">MLQFFKSSLLTRLFALLLLMLALRLPLLWWGLPLMPVELRGMLVGERLGEGVRLYRDLYDSTAPLAAALAGLLELVSSRPLWLYRLLALALLAFQALRFSFVLNRADVLPERGYLAALVYLLVGAVSTDLDILSPLLLGHTFLIAGFSALLPTSREGYDNRRLFRAGFLVGVAALCYLPLALFLLLGLFAVVIFAANSFRSFLLLVCGFLFPYAVVGTFFLYTNSLPGFLKFHLQPTLSGLVAGTDGLPLPVQLRLLALPGLVLGLGLVRSLTKPPGLVFQVKFQQLMLVWVLVAAAVAVAGRGVAPGTLVLLLPPAAYFSLYLWQKTARAWVPEVGLLLLVGAVLLVRYRGVFFLDTALQLPLESRYAVQPDPRTNFLQGQRLLVLGPSLRPYAHNRLASPYLDWRLAQADFGHLDEYAAVFRLARSLGPNPPQYLIDQRNLLPELRYKLPHVFGRYQPTSTKGVYRLGK</sequence>
<feature type="transmembrane region" description="Helical" evidence="1">
    <location>
        <begin position="166"/>
        <end position="196"/>
    </location>
</feature>
<keyword evidence="1" id="KW-1133">Transmembrane helix</keyword>
<evidence type="ECO:0000313" key="3">
    <source>
        <dbReference type="Proteomes" id="UP000198697"/>
    </source>
</evidence>
<dbReference type="EMBL" id="FOHS01000006">
    <property type="protein sequence ID" value="SEU02898.1"/>
    <property type="molecule type" value="Genomic_DNA"/>
</dbReference>
<feature type="transmembrane region" description="Helical" evidence="1">
    <location>
        <begin position="113"/>
        <end position="130"/>
    </location>
</feature>
<dbReference type="Proteomes" id="UP000198697">
    <property type="component" value="Unassembled WGS sequence"/>
</dbReference>
<accession>A0A1I0IZU9</accession>
<proteinExistence type="predicted"/>
<evidence type="ECO:0000313" key="2">
    <source>
        <dbReference type="EMBL" id="SEU02898.1"/>
    </source>
</evidence>
<keyword evidence="3" id="KW-1185">Reference proteome</keyword>
<feature type="transmembrane region" description="Helical" evidence="1">
    <location>
        <begin position="202"/>
        <end position="222"/>
    </location>
</feature>
<feature type="transmembrane region" description="Helical" evidence="1">
    <location>
        <begin position="284"/>
        <end position="301"/>
    </location>
</feature>
<gene>
    <name evidence="2" type="ORF">SAMN04487998_3563</name>
</gene>
<dbReference type="STRING" id="82805.SAMN04487998_3563"/>
<name>A0A1I0IZU9_9BACT</name>